<organism evidence="3 4">
    <name type="scientific">Deinococcus multiflagellatus</name>
    <dbReference type="NCBI Taxonomy" id="1656887"/>
    <lineage>
        <taxon>Bacteria</taxon>
        <taxon>Thermotogati</taxon>
        <taxon>Deinococcota</taxon>
        <taxon>Deinococci</taxon>
        <taxon>Deinococcales</taxon>
        <taxon>Deinococcaceae</taxon>
        <taxon>Deinococcus</taxon>
    </lineage>
</organism>
<dbReference type="InterPro" id="IPR038765">
    <property type="entry name" value="Papain-like_cys_pep_sf"/>
</dbReference>
<feature type="region of interest" description="Disordered" evidence="1">
    <location>
        <begin position="135"/>
        <end position="165"/>
    </location>
</feature>
<evidence type="ECO:0000259" key="2">
    <source>
        <dbReference type="PROSITE" id="PS50911"/>
    </source>
</evidence>
<accession>A0ABW1ZMQ9</accession>
<dbReference type="InterPro" id="IPR007921">
    <property type="entry name" value="CHAP_dom"/>
</dbReference>
<feature type="domain" description="Peptidase C51" evidence="2">
    <location>
        <begin position="463"/>
        <end position="601"/>
    </location>
</feature>
<name>A0ABW1ZMQ9_9DEIO</name>
<feature type="compositionally biased region" description="Polar residues" evidence="1">
    <location>
        <begin position="141"/>
        <end position="150"/>
    </location>
</feature>
<evidence type="ECO:0000313" key="4">
    <source>
        <dbReference type="Proteomes" id="UP001596317"/>
    </source>
</evidence>
<protein>
    <submittedName>
        <fullName evidence="3">CHAP domain-containing protein</fullName>
    </submittedName>
</protein>
<feature type="compositionally biased region" description="Polar residues" evidence="1">
    <location>
        <begin position="405"/>
        <end position="422"/>
    </location>
</feature>
<dbReference type="InterPro" id="IPR051705">
    <property type="entry name" value="Gsp_Synthetase/Amidase"/>
</dbReference>
<gene>
    <name evidence="3" type="ORF">ACFP90_18090</name>
</gene>
<proteinExistence type="predicted"/>
<dbReference type="EMBL" id="JBHSWB010000001">
    <property type="protein sequence ID" value="MFC6662021.1"/>
    <property type="molecule type" value="Genomic_DNA"/>
</dbReference>
<dbReference type="Proteomes" id="UP001596317">
    <property type="component" value="Unassembled WGS sequence"/>
</dbReference>
<evidence type="ECO:0000256" key="1">
    <source>
        <dbReference type="SAM" id="MobiDB-lite"/>
    </source>
</evidence>
<keyword evidence="4" id="KW-1185">Reference proteome</keyword>
<dbReference type="PROSITE" id="PS50911">
    <property type="entry name" value="CHAP"/>
    <property type="match status" value="1"/>
</dbReference>
<dbReference type="PANTHER" id="PTHR30094">
    <property type="entry name" value="BIFUNCTIONAL GLUTATHIONYLSPERMIDINE SYNTHETASE/AMIDASE-RELATED"/>
    <property type="match status" value="1"/>
</dbReference>
<evidence type="ECO:0000313" key="3">
    <source>
        <dbReference type="EMBL" id="MFC6662021.1"/>
    </source>
</evidence>
<dbReference type="Gene3D" id="3.90.1720.10">
    <property type="entry name" value="endopeptidase domain like (from Nostoc punctiforme)"/>
    <property type="match status" value="1"/>
</dbReference>
<reference evidence="4" key="1">
    <citation type="journal article" date="2019" name="Int. J. Syst. Evol. Microbiol.">
        <title>The Global Catalogue of Microorganisms (GCM) 10K type strain sequencing project: providing services to taxonomists for standard genome sequencing and annotation.</title>
        <authorList>
            <consortium name="The Broad Institute Genomics Platform"/>
            <consortium name="The Broad Institute Genome Sequencing Center for Infectious Disease"/>
            <person name="Wu L."/>
            <person name="Ma J."/>
        </authorList>
    </citation>
    <scope>NUCLEOTIDE SEQUENCE [LARGE SCALE GENOMIC DNA]</scope>
    <source>
        <strain evidence="4">CCUG 63830</strain>
    </source>
</reference>
<dbReference type="Pfam" id="PF05257">
    <property type="entry name" value="CHAP"/>
    <property type="match status" value="1"/>
</dbReference>
<dbReference type="PANTHER" id="PTHR30094:SF0">
    <property type="entry name" value="BIFUNCTIONAL GLUTATHIONYLSPERMIDINE SYNTHETASE_AMIDASE-RELATED"/>
    <property type="match status" value="1"/>
</dbReference>
<feature type="region of interest" description="Disordered" evidence="1">
    <location>
        <begin position="398"/>
        <end position="422"/>
    </location>
</feature>
<dbReference type="SUPFAM" id="SSF54001">
    <property type="entry name" value="Cysteine proteinases"/>
    <property type="match status" value="1"/>
</dbReference>
<feature type="region of interest" description="Disordered" evidence="1">
    <location>
        <begin position="515"/>
        <end position="538"/>
    </location>
</feature>
<feature type="region of interest" description="Disordered" evidence="1">
    <location>
        <begin position="1"/>
        <end position="33"/>
    </location>
</feature>
<comment type="caution">
    <text evidence="3">The sequence shown here is derived from an EMBL/GenBank/DDBJ whole genome shotgun (WGS) entry which is preliminary data.</text>
</comment>
<sequence>MFSPEQRLSNDGGKPAPKPQQPAAPMALKKAPKKWERTFVGKGKDVKFQLRIIRDEGGRLIGRYMATPGSGAGWHVEGVIREDNTFVLKGTDNNAEFAGQFSPDGKKITTSFNNKTSNGEFKVESMQMGFVVMPPRVAPKPTQQNSEPNTQGPGVSGQGGQQNDSNIMSWEETISQEMRNKLPALAEPGFLKELQGLCTRLGIPRDLLLAVMAFESADAQHGTRGLDPTADNGLGYYGLIQFGAAAARDLGIVDPKKFATMSATQQLPYVEIFLKQHGVLKAVEKAKLEKRNITLEEIYMSILAGSSSAAYRPVWKTRSASPDGYDNNSGLDSNNDKQITPTEAADAVRLHWRDVFGNNIDSRSRNIERVWYNELNPRNGKLERKWKVKEHDTVFSEKLNPTFGPITQNPTQNNSQPSTTGAATFKLPSAARKREIVQQQDWGAEIGSLDGVAAYYNDGRKDANEQAEGNRNYSKDGKNYEYGLKWQCVEYVRRYYYDVLDVKFVPRSGDAQDYFDKSTPDGSTNPARSLRQFKSGGREKPKYQDLIIFGPNKYSGYGHVAIVAAVTENKITIAQQNVGTLFKQDIDLETFTSGGVKRYRLGKDFADLNLFGWLRK</sequence>
<dbReference type="RefSeq" id="WP_224608845.1">
    <property type="nucleotide sequence ID" value="NZ_JAIQXV010000009.1"/>
</dbReference>